<proteinExistence type="predicted"/>
<evidence type="ECO:0000313" key="4">
    <source>
        <dbReference type="Proteomes" id="UP001501697"/>
    </source>
</evidence>
<dbReference type="Proteomes" id="UP001501697">
    <property type="component" value="Unassembled WGS sequence"/>
</dbReference>
<dbReference type="Pfam" id="PF00085">
    <property type="entry name" value="Thioredoxin"/>
    <property type="match status" value="1"/>
</dbReference>
<keyword evidence="4" id="KW-1185">Reference proteome</keyword>
<feature type="compositionally biased region" description="Low complexity" evidence="1">
    <location>
        <begin position="36"/>
        <end position="46"/>
    </location>
</feature>
<evidence type="ECO:0000259" key="2">
    <source>
        <dbReference type="Pfam" id="PF00085"/>
    </source>
</evidence>
<dbReference type="EMBL" id="BAAAYU010000005">
    <property type="protein sequence ID" value="GAA3636269.1"/>
    <property type="molecule type" value="Genomic_DNA"/>
</dbReference>
<sequence>MKRSAVVGLVIAGVLVVGVGAAVAVSVAGRDDEPVAAETATTAPTPDVEDSEPASEPTADGGEGETETATAGAYVDYSEQALADAEGTRVLFFHASWCPQCHALEDDIEAQGVPDGVTILKVDYDSNQALRQQYEVRQQTTVVALDDSGAAVATFVPYSDPTLATALTGLGLSG</sequence>
<accession>A0ABP7ANP4</accession>
<dbReference type="CDD" id="cd02947">
    <property type="entry name" value="TRX_family"/>
    <property type="match status" value="1"/>
</dbReference>
<gene>
    <name evidence="3" type="ORF">GCM10022200_19510</name>
</gene>
<evidence type="ECO:0000313" key="3">
    <source>
        <dbReference type="EMBL" id="GAA3636269.1"/>
    </source>
</evidence>
<feature type="region of interest" description="Disordered" evidence="1">
    <location>
        <begin position="33"/>
        <end position="67"/>
    </location>
</feature>
<dbReference type="InterPro" id="IPR036249">
    <property type="entry name" value="Thioredoxin-like_sf"/>
</dbReference>
<name>A0ABP7ANP4_9MICO</name>
<reference evidence="4" key="1">
    <citation type="journal article" date="2019" name="Int. J. Syst. Evol. Microbiol.">
        <title>The Global Catalogue of Microorganisms (GCM) 10K type strain sequencing project: providing services to taxonomists for standard genome sequencing and annotation.</title>
        <authorList>
            <consortium name="The Broad Institute Genomics Platform"/>
            <consortium name="The Broad Institute Genome Sequencing Center for Infectious Disease"/>
            <person name="Wu L."/>
            <person name="Ma J."/>
        </authorList>
    </citation>
    <scope>NUCLEOTIDE SEQUENCE [LARGE SCALE GENOMIC DNA]</scope>
    <source>
        <strain evidence="4">JCM 16544</strain>
    </source>
</reference>
<comment type="caution">
    <text evidence="3">The sequence shown here is derived from an EMBL/GenBank/DDBJ whole genome shotgun (WGS) entry which is preliminary data.</text>
</comment>
<organism evidence="3 4">
    <name type="scientific">Microbacterium awajiense</name>
    <dbReference type="NCBI Taxonomy" id="415214"/>
    <lineage>
        <taxon>Bacteria</taxon>
        <taxon>Bacillati</taxon>
        <taxon>Actinomycetota</taxon>
        <taxon>Actinomycetes</taxon>
        <taxon>Micrococcales</taxon>
        <taxon>Microbacteriaceae</taxon>
        <taxon>Microbacterium</taxon>
    </lineage>
</organism>
<dbReference type="SUPFAM" id="SSF52833">
    <property type="entry name" value="Thioredoxin-like"/>
    <property type="match status" value="1"/>
</dbReference>
<dbReference type="InterPro" id="IPR013766">
    <property type="entry name" value="Thioredoxin_domain"/>
</dbReference>
<protein>
    <recommendedName>
        <fullName evidence="2">Thioredoxin domain-containing protein</fullName>
    </recommendedName>
</protein>
<evidence type="ECO:0000256" key="1">
    <source>
        <dbReference type="SAM" id="MobiDB-lite"/>
    </source>
</evidence>
<feature type="domain" description="Thioredoxin" evidence="2">
    <location>
        <begin position="79"/>
        <end position="147"/>
    </location>
</feature>
<dbReference type="RefSeq" id="WP_344737991.1">
    <property type="nucleotide sequence ID" value="NZ_BAAAYU010000005.1"/>
</dbReference>
<dbReference type="Gene3D" id="3.40.30.10">
    <property type="entry name" value="Glutaredoxin"/>
    <property type="match status" value="1"/>
</dbReference>